<evidence type="ECO:0000313" key="3">
    <source>
        <dbReference type="EMBL" id="MBB5690934.1"/>
    </source>
</evidence>
<evidence type="ECO:0008006" key="5">
    <source>
        <dbReference type="Google" id="ProtNLM"/>
    </source>
</evidence>
<evidence type="ECO:0000313" key="4">
    <source>
        <dbReference type="Proteomes" id="UP000562254"/>
    </source>
</evidence>
<name>A0A840YAN1_9PROT</name>
<organism evidence="3 4">
    <name type="scientific">Neoroseomonas alkaliterrae</name>
    <dbReference type="NCBI Taxonomy" id="1452450"/>
    <lineage>
        <taxon>Bacteria</taxon>
        <taxon>Pseudomonadati</taxon>
        <taxon>Pseudomonadota</taxon>
        <taxon>Alphaproteobacteria</taxon>
        <taxon>Acetobacterales</taxon>
        <taxon>Acetobacteraceae</taxon>
        <taxon>Neoroseomonas</taxon>
    </lineage>
</organism>
<comment type="caution">
    <text evidence="3">The sequence shown here is derived from an EMBL/GenBank/DDBJ whole genome shotgun (WGS) entry which is preliminary data.</text>
</comment>
<keyword evidence="2" id="KW-0732">Signal</keyword>
<keyword evidence="4" id="KW-1185">Reference proteome</keyword>
<dbReference type="InterPro" id="IPR013424">
    <property type="entry name" value="Ice-binding_C"/>
</dbReference>
<keyword evidence="1" id="KW-0812">Transmembrane</keyword>
<feature type="signal peptide" evidence="2">
    <location>
        <begin position="1"/>
        <end position="27"/>
    </location>
</feature>
<sequence length="199" mass="19985">MLSRALTSLAGAAALAVAALLAQPAQAAVTFYSNLGQFQAATPPTTLENFSAPLNPGLTITGSHVNISGGVMNDQINDNAATSTTFAFTAPMIAFGGNFDLAGPGGRGTGILVTLDLVGGGVQVLAQQIPSSLAGGFWGFVSTVAFTAVRFSEGTQASGVETYRLDNLRYAAAPVPAPAALGLFGLGLLALGATRRRAA</sequence>
<proteinExistence type="predicted"/>
<keyword evidence="1" id="KW-0472">Membrane</keyword>
<dbReference type="EMBL" id="JACIJE010000009">
    <property type="protein sequence ID" value="MBB5690934.1"/>
    <property type="molecule type" value="Genomic_DNA"/>
</dbReference>
<protein>
    <recommendedName>
        <fullName evidence="5">VPLPA-CTERM sorting domain-containing protein</fullName>
    </recommendedName>
</protein>
<reference evidence="3 4" key="1">
    <citation type="submission" date="2020-08" db="EMBL/GenBank/DDBJ databases">
        <title>Genomic Encyclopedia of Type Strains, Phase IV (KMG-IV): sequencing the most valuable type-strain genomes for metagenomic binning, comparative biology and taxonomic classification.</title>
        <authorList>
            <person name="Goeker M."/>
        </authorList>
    </citation>
    <scope>NUCLEOTIDE SEQUENCE [LARGE SCALE GENOMIC DNA]</scope>
    <source>
        <strain evidence="3 4">DSM 25895</strain>
    </source>
</reference>
<feature type="transmembrane region" description="Helical" evidence="1">
    <location>
        <begin position="175"/>
        <end position="194"/>
    </location>
</feature>
<evidence type="ECO:0000256" key="2">
    <source>
        <dbReference type="SAM" id="SignalP"/>
    </source>
</evidence>
<dbReference type="NCBIfam" id="TIGR02595">
    <property type="entry name" value="PEP_CTERM"/>
    <property type="match status" value="1"/>
</dbReference>
<evidence type="ECO:0000256" key="1">
    <source>
        <dbReference type="SAM" id="Phobius"/>
    </source>
</evidence>
<dbReference type="Proteomes" id="UP000562254">
    <property type="component" value="Unassembled WGS sequence"/>
</dbReference>
<dbReference type="AlphaFoldDB" id="A0A840YAN1"/>
<accession>A0A840YAN1</accession>
<dbReference type="RefSeq" id="WP_184486332.1">
    <property type="nucleotide sequence ID" value="NZ_JAAEDJ010000002.1"/>
</dbReference>
<gene>
    <name evidence="3" type="ORF">FHS88_003077</name>
</gene>
<keyword evidence="1" id="KW-1133">Transmembrane helix</keyword>
<feature type="chain" id="PRO_5032988150" description="VPLPA-CTERM sorting domain-containing protein" evidence="2">
    <location>
        <begin position="28"/>
        <end position="199"/>
    </location>
</feature>